<dbReference type="Proteomes" id="UP000308600">
    <property type="component" value="Unassembled WGS sequence"/>
</dbReference>
<sequence>MSTQNREELRKKIDEDIAALFERIRCLYASRNTLALVNSLPSEVLGRIFLLIRDFSSHNSPTSKNYLDWLSVTRVSQLWRQVSIGYASLWTQLPSRNENFLQLCLARSRACPISIDMRITKKNLPFFRSTLKSLPRIQNLHLVSQTDHWNKIVSGLRFPALELKELAISGKQVFHLDAVSWPEDLFGGNAPHLRHLTISEFPFQGYLPAFIGLTALCLDKPKLRTPLAIILRALGQMPNLEAFTVKECFTQELSEDDDMDVTSLFPVVMPHLNEVTISSPDSAKLVLFFRSLQFLKSPSLDFQYIFGDGTHITPDSLARLLPILQKPYQNGMTSFSRMRIGASRSDFLLAAWDRESNIILKMKMHCREENLDLHDDFRDWFSQCPDHLLAPVESLELFSIGSLYFFDNSEFDILPRLQHITIIDQDEGGGLTEFLLQNFDWHCDATKADLAIEAKENEELHALMHVDSCSEGESWDEISLPALETMTFRRSFYNIHDHEYWVQTLRARKRHGYGPKKIILEKCYGVTAAVVKELGAIVEVEWDKFGL</sequence>
<reference evidence="1 2" key="1">
    <citation type="journal article" date="2019" name="Nat. Ecol. Evol.">
        <title>Megaphylogeny resolves global patterns of mushroom evolution.</title>
        <authorList>
            <person name="Varga T."/>
            <person name="Krizsan K."/>
            <person name="Foldi C."/>
            <person name="Dima B."/>
            <person name="Sanchez-Garcia M."/>
            <person name="Sanchez-Ramirez S."/>
            <person name="Szollosi G.J."/>
            <person name="Szarkandi J.G."/>
            <person name="Papp V."/>
            <person name="Albert L."/>
            <person name="Andreopoulos W."/>
            <person name="Angelini C."/>
            <person name="Antonin V."/>
            <person name="Barry K.W."/>
            <person name="Bougher N.L."/>
            <person name="Buchanan P."/>
            <person name="Buyck B."/>
            <person name="Bense V."/>
            <person name="Catcheside P."/>
            <person name="Chovatia M."/>
            <person name="Cooper J."/>
            <person name="Damon W."/>
            <person name="Desjardin D."/>
            <person name="Finy P."/>
            <person name="Geml J."/>
            <person name="Haridas S."/>
            <person name="Hughes K."/>
            <person name="Justo A."/>
            <person name="Karasinski D."/>
            <person name="Kautmanova I."/>
            <person name="Kiss B."/>
            <person name="Kocsube S."/>
            <person name="Kotiranta H."/>
            <person name="LaButti K.M."/>
            <person name="Lechner B.E."/>
            <person name="Liimatainen K."/>
            <person name="Lipzen A."/>
            <person name="Lukacs Z."/>
            <person name="Mihaltcheva S."/>
            <person name="Morgado L.N."/>
            <person name="Niskanen T."/>
            <person name="Noordeloos M.E."/>
            <person name="Ohm R.A."/>
            <person name="Ortiz-Santana B."/>
            <person name="Ovrebo C."/>
            <person name="Racz N."/>
            <person name="Riley R."/>
            <person name="Savchenko A."/>
            <person name="Shiryaev A."/>
            <person name="Soop K."/>
            <person name="Spirin V."/>
            <person name="Szebenyi C."/>
            <person name="Tomsovsky M."/>
            <person name="Tulloss R.E."/>
            <person name="Uehling J."/>
            <person name="Grigoriev I.V."/>
            <person name="Vagvolgyi C."/>
            <person name="Papp T."/>
            <person name="Martin F.M."/>
            <person name="Miettinen O."/>
            <person name="Hibbett D.S."/>
            <person name="Nagy L.G."/>
        </authorList>
    </citation>
    <scope>NUCLEOTIDE SEQUENCE [LARGE SCALE GENOMIC DNA]</scope>
    <source>
        <strain evidence="1 2">NL-1719</strain>
    </source>
</reference>
<proteinExistence type="predicted"/>
<evidence type="ECO:0000313" key="2">
    <source>
        <dbReference type="Proteomes" id="UP000308600"/>
    </source>
</evidence>
<name>A0ACD3ARN9_9AGAR</name>
<gene>
    <name evidence="1" type="ORF">BDN72DRAFT_841518</name>
</gene>
<organism evidence="1 2">
    <name type="scientific">Pluteus cervinus</name>
    <dbReference type="NCBI Taxonomy" id="181527"/>
    <lineage>
        <taxon>Eukaryota</taxon>
        <taxon>Fungi</taxon>
        <taxon>Dikarya</taxon>
        <taxon>Basidiomycota</taxon>
        <taxon>Agaricomycotina</taxon>
        <taxon>Agaricomycetes</taxon>
        <taxon>Agaricomycetidae</taxon>
        <taxon>Agaricales</taxon>
        <taxon>Pluteineae</taxon>
        <taxon>Pluteaceae</taxon>
        <taxon>Pluteus</taxon>
    </lineage>
</organism>
<dbReference type="EMBL" id="ML208347">
    <property type="protein sequence ID" value="TFK68618.1"/>
    <property type="molecule type" value="Genomic_DNA"/>
</dbReference>
<keyword evidence="2" id="KW-1185">Reference proteome</keyword>
<evidence type="ECO:0000313" key="1">
    <source>
        <dbReference type="EMBL" id="TFK68618.1"/>
    </source>
</evidence>
<accession>A0ACD3ARN9</accession>
<protein>
    <submittedName>
        <fullName evidence="1">Uncharacterized protein</fullName>
    </submittedName>
</protein>